<keyword evidence="3" id="KW-1185">Reference proteome</keyword>
<reference evidence="2 3" key="1">
    <citation type="submission" date="2022-04" db="EMBL/GenBank/DDBJ databases">
        <title>Leucobacter sp. isolated from rhizosphere of garlic.</title>
        <authorList>
            <person name="Won M."/>
            <person name="Lee C.-M."/>
            <person name="Woen H.-Y."/>
            <person name="Kwon S.-W."/>
        </authorList>
    </citation>
    <scope>NUCLEOTIDE SEQUENCE [LARGE SCALE GENOMIC DNA]</scope>
    <source>
        <strain evidence="2 3">H21R-40</strain>
    </source>
</reference>
<protein>
    <submittedName>
        <fullName evidence="2">DUF2746 domain-containing protein</fullName>
    </submittedName>
</protein>
<dbReference type="RefSeq" id="WP_244729049.1">
    <property type="nucleotide sequence ID" value="NZ_CP095045.1"/>
</dbReference>
<organism evidence="2 3">
    <name type="scientific">Leucobacter allii</name>
    <dbReference type="NCBI Taxonomy" id="2932247"/>
    <lineage>
        <taxon>Bacteria</taxon>
        <taxon>Bacillati</taxon>
        <taxon>Actinomycetota</taxon>
        <taxon>Actinomycetes</taxon>
        <taxon>Micrococcales</taxon>
        <taxon>Microbacteriaceae</taxon>
        <taxon>Leucobacter</taxon>
    </lineage>
</organism>
<dbReference type="InterPro" id="IPR022704">
    <property type="entry name" value="DUF2746"/>
</dbReference>
<dbReference type="Proteomes" id="UP000831786">
    <property type="component" value="Chromosome"/>
</dbReference>
<feature type="transmembrane region" description="Helical" evidence="1">
    <location>
        <begin position="6"/>
        <end position="28"/>
    </location>
</feature>
<name>A0ABY4FPC9_9MICO</name>
<keyword evidence="1" id="KW-0472">Membrane</keyword>
<evidence type="ECO:0000256" key="1">
    <source>
        <dbReference type="SAM" id="Phobius"/>
    </source>
</evidence>
<accession>A0ABY4FPC9</accession>
<keyword evidence="1" id="KW-1133">Transmembrane helix</keyword>
<proteinExistence type="predicted"/>
<evidence type="ECO:0000313" key="3">
    <source>
        <dbReference type="Proteomes" id="UP000831786"/>
    </source>
</evidence>
<evidence type="ECO:0000313" key="2">
    <source>
        <dbReference type="EMBL" id="UOQ58086.1"/>
    </source>
</evidence>
<gene>
    <name evidence="2" type="ORF">MUN78_04370</name>
</gene>
<dbReference type="Pfam" id="PF10874">
    <property type="entry name" value="DUF2746"/>
    <property type="match status" value="1"/>
</dbReference>
<keyword evidence="1" id="KW-0812">Transmembrane</keyword>
<dbReference type="EMBL" id="CP095045">
    <property type="protein sequence ID" value="UOQ58086.1"/>
    <property type="molecule type" value="Genomic_DNA"/>
</dbReference>
<sequence>MTEAVVVALITAASGVAVAVVGGIFLLLQNRRQKRRDAHVSEKLEVVREQVQNSHGTNLRDDLDRIADGLMQLGKNVEGLASDLRGVRRDIGRLDRRDIEDGADLRDLRQEFNRRVRTIEDTLNPKETP</sequence>